<dbReference type="Proteomes" id="UP000808349">
    <property type="component" value="Unassembled WGS sequence"/>
</dbReference>
<dbReference type="PROSITE" id="PS51257">
    <property type="entry name" value="PROKAR_LIPOPROTEIN"/>
    <property type="match status" value="1"/>
</dbReference>
<name>A0A9D7S833_9BACT</name>
<organism evidence="1 2">
    <name type="scientific">Candidatus Defluviibacterium haderslevense</name>
    <dbReference type="NCBI Taxonomy" id="2981993"/>
    <lineage>
        <taxon>Bacteria</taxon>
        <taxon>Pseudomonadati</taxon>
        <taxon>Bacteroidota</taxon>
        <taxon>Saprospiria</taxon>
        <taxon>Saprospirales</taxon>
        <taxon>Saprospiraceae</taxon>
        <taxon>Candidatus Defluviibacterium</taxon>
    </lineage>
</organism>
<reference evidence="1 2" key="1">
    <citation type="submission" date="2020-10" db="EMBL/GenBank/DDBJ databases">
        <title>Connecting structure to function with the recovery of over 1000 high-quality activated sludge metagenome-assembled genomes encoding full-length rRNA genes using long-read sequencing.</title>
        <authorList>
            <person name="Singleton C.M."/>
            <person name="Petriglieri F."/>
            <person name="Kristensen J.M."/>
            <person name="Kirkegaard R.H."/>
            <person name="Michaelsen T.Y."/>
            <person name="Andersen M.H."/>
            <person name="Karst S.M."/>
            <person name="Dueholm M.S."/>
            <person name="Nielsen P.H."/>
            <person name="Albertsen M."/>
        </authorList>
    </citation>
    <scope>NUCLEOTIDE SEQUENCE [LARGE SCALE GENOMIC DNA]</scope>
    <source>
        <strain evidence="1">Ribe_18-Q3-R11-54_BAT3C.373</strain>
    </source>
</reference>
<sequence>MRVLYGLIIMLGFLGCNKEEENKTKLELTVLNIHGFPAAGINVKLYKFIQNYLENVSEIAKDKTNEKGIVSFNNLDSIKYYFSAIDGCSNNYLDIRSATMKAGITTAITIQMQQTANVSITNNTKNKYSIYFNGKDGFFIESMQSRLFSNSMPIGAVNVRVLQVGTNGGPQTDTTYIIEAECNSNESIVIP</sequence>
<protein>
    <recommendedName>
        <fullName evidence="3">Lipoprotein</fullName>
    </recommendedName>
</protein>
<gene>
    <name evidence="1" type="ORF">IPO85_09290</name>
</gene>
<evidence type="ECO:0000313" key="2">
    <source>
        <dbReference type="Proteomes" id="UP000808349"/>
    </source>
</evidence>
<evidence type="ECO:0008006" key="3">
    <source>
        <dbReference type="Google" id="ProtNLM"/>
    </source>
</evidence>
<evidence type="ECO:0000313" key="1">
    <source>
        <dbReference type="EMBL" id="MBK9717690.1"/>
    </source>
</evidence>
<dbReference type="AlphaFoldDB" id="A0A9D7S833"/>
<comment type="caution">
    <text evidence="1">The sequence shown here is derived from an EMBL/GenBank/DDBJ whole genome shotgun (WGS) entry which is preliminary data.</text>
</comment>
<dbReference type="EMBL" id="JADKFW010000005">
    <property type="protein sequence ID" value="MBK9717690.1"/>
    <property type="molecule type" value="Genomic_DNA"/>
</dbReference>
<accession>A0A9D7S833</accession>
<proteinExistence type="predicted"/>